<evidence type="ECO:0000256" key="3">
    <source>
        <dbReference type="ARBA" id="ARBA00023163"/>
    </source>
</evidence>
<feature type="domain" description="HTH tetR-type" evidence="5">
    <location>
        <begin position="6"/>
        <end position="66"/>
    </location>
</feature>
<dbReference type="Pfam" id="PF00440">
    <property type="entry name" value="TetR_N"/>
    <property type="match status" value="1"/>
</dbReference>
<dbReference type="SUPFAM" id="SSF46689">
    <property type="entry name" value="Homeodomain-like"/>
    <property type="match status" value="1"/>
</dbReference>
<dbReference type="Gene3D" id="1.10.10.60">
    <property type="entry name" value="Homeodomain-like"/>
    <property type="match status" value="1"/>
</dbReference>
<dbReference type="AlphaFoldDB" id="A0A4V3C5G8"/>
<dbReference type="InterPro" id="IPR001647">
    <property type="entry name" value="HTH_TetR"/>
</dbReference>
<evidence type="ECO:0000313" key="7">
    <source>
        <dbReference type="Proteomes" id="UP000295388"/>
    </source>
</evidence>
<keyword evidence="2 4" id="KW-0238">DNA-binding</keyword>
<evidence type="ECO:0000256" key="4">
    <source>
        <dbReference type="PROSITE-ProRule" id="PRU00335"/>
    </source>
</evidence>
<dbReference type="RefSeq" id="WP_133805795.1">
    <property type="nucleotide sequence ID" value="NZ_SNWQ01000043.1"/>
</dbReference>
<comment type="caution">
    <text evidence="6">The sequence shown here is derived from an EMBL/GenBank/DDBJ whole genome shotgun (WGS) entry which is preliminary data.</text>
</comment>
<protein>
    <submittedName>
        <fullName evidence="6">TetR family transcriptional regulator</fullName>
    </submittedName>
</protein>
<dbReference type="InterPro" id="IPR036271">
    <property type="entry name" value="Tet_transcr_reg_TetR-rel_C_sf"/>
</dbReference>
<proteinExistence type="predicted"/>
<evidence type="ECO:0000256" key="1">
    <source>
        <dbReference type="ARBA" id="ARBA00023015"/>
    </source>
</evidence>
<dbReference type="Gene3D" id="1.10.357.10">
    <property type="entry name" value="Tetracycline Repressor, domain 2"/>
    <property type="match status" value="1"/>
</dbReference>
<keyword evidence="7" id="KW-1185">Reference proteome</keyword>
<dbReference type="EMBL" id="SNWQ01000043">
    <property type="protein sequence ID" value="TDO29838.1"/>
    <property type="molecule type" value="Genomic_DNA"/>
</dbReference>
<dbReference type="PANTHER" id="PTHR47506">
    <property type="entry name" value="TRANSCRIPTIONAL REGULATORY PROTEIN"/>
    <property type="match status" value="1"/>
</dbReference>
<reference evidence="6 7" key="1">
    <citation type="submission" date="2019-03" db="EMBL/GenBank/DDBJ databases">
        <title>Genomic Encyclopedia of Type Strains, Phase III (KMG-III): the genomes of soil and plant-associated and newly described type strains.</title>
        <authorList>
            <person name="Whitman W."/>
        </authorList>
    </citation>
    <scope>NUCLEOTIDE SEQUENCE [LARGE SCALE GENOMIC DNA]</scope>
    <source>
        <strain evidence="6 7">VKM Ac-2527</strain>
    </source>
</reference>
<name>A0A4V3C5G8_9ACTN</name>
<dbReference type="PANTHER" id="PTHR47506:SF1">
    <property type="entry name" value="HTH-TYPE TRANSCRIPTIONAL REGULATOR YJDC"/>
    <property type="match status" value="1"/>
</dbReference>
<dbReference type="OrthoDB" id="9805134at2"/>
<keyword evidence="1" id="KW-0805">Transcription regulation</keyword>
<sequence>MADVKHFDPDRVLGLAELVFWRRGAGSTGIQDVLTATGLSRSSLYNTFGGKEDLYELVMRRYLDQRSRPMFARLAADRRGLPAISSFFSRLIGVRCSGEFAGWGCLVSNAHLEDSPVGAKVVLDEHQAALSIVLHAALKVADDKHQLRPGLDLAATAEHLTLLAYAINLRSRAGVQAEPLQAAVRAALAPLVV</sequence>
<accession>A0A4V3C5G8</accession>
<evidence type="ECO:0000259" key="5">
    <source>
        <dbReference type="PROSITE" id="PS50977"/>
    </source>
</evidence>
<dbReference type="InterPro" id="IPR009057">
    <property type="entry name" value="Homeodomain-like_sf"/>
</dbReference>
<dbReference type="SUPFAM" id="SSF48498">
    <property type="entry name" value="Tetracyclin repressor-like, C-terminal domain"/>
    <property type="match status" value="1"/>
</dbReference>
<keyword evidence="3" id="KW-0804">Transcription</keyword>
<evidence type="ECO:0000313" key="6">
    <source>
        <dbReference type="EMBL" id="TDO29838.1"/>
    </source>
</evidence>
<organism evidence="6 7">
    <name type="scientific">Kribbella caucasensis</name>
    <dbReference type="NCBI Taxonomy" id="2512215"/>
    <lineage>
        <taxon>Bacteria</taxon>
        <taxon>Bacillati</taxon>
        <taxon>Actinomycetota</taxon>
        <taxon>Actinomycetes</taxon>
        <taxon>Propionibacteriales</taxon>
        <taxon>Kribbellaceae</taxon>
        <taxon>Kribbella</taxon>
    </lineage>
</organism>
<gene>
    <name evidence="6" type="ORF">EV643_1435</name>
</gene>
<dbReference type="Proteomes" id="UP000295388">
    <property type="component" value="Unassembled WGS sequence"/>
</dbReference>
<dbReference type="GO" id="GO:0003677">
    <property type="term" value="F:DNA binding"/>
    <property type="evidence" value="ECO:0007669"/>
    <property type="project" value="UniProtKB-UniRule"/>
</dbReference>
<feature type="DNA-binding region" description="H-T-H motif" evidence="4">
    <location>
        <begin position="29"/>
        <end position="48"/>
    </location>
</feature>
<dbReference type="PROSITE" id="PS50977">
    <property type="entry name" value="HTH_TETR_2"/>
    <property type="match status" value="1"/>
</dbReference>
<evidence type="ECO:0000256" key="2">
    <source>
        <dbReference type="ARBA" id="ARBA00023125"/>
    </source>
</evidence>